<dbReference type="PANTHER" id="PTHR42709">
    <property type="entry name" value="ALKALINE PHOSPHATASE LIKE PROTEIN"/>
    <property type="match status" value="1"/>
</dbReference>
<keyword evidence="1" id="KW-0812">Transmembrane</keyword>
<evidence type="ECO:0000259" key="2">
    <source>
        <dbReference type="Pfam" id="PF09335"/>
    </source>
</evidence>
<evidence type="ECO:0000256" key="1">
    <source>
        <dbReference type="SAM" id="Phobius"/>
    </source>
</evidence>
<dbReference type="Proteomes" id="UP001524586">
    <property type="component" value="Unassembled WGS sequence"/>
</dbReference>
<dbReference type="EMBL" id="JANIBK010000010">
    <property type="protein sequence ID" value="MCQ8127505.1"/>
    <property type="molecule type" value="Genomic_DNA"/>
</dbReference>
<keyword evidence="1" id="KW-0472">Membrane</keyword>
<organism evidence="3 4">
    <name type="scientific">Methylomonas rivi</name>
    <dbReference type="NCBI Taxonomy" id="2952226"/>
    <lineage>
        <taxon>Bacteria</taxon>
        <taxon>Pseudomonadati</taxon>
        <taxon>Pseudomonadota</taxon>
        <taxon>Gammaproteobacteria</taxon>
        <taxon>Methylococcales</taxon>
        <taxon>Methylococcaceae</taxon>
        <taxon>Methylomonas</taxon>
    </lineage>
</organism>
<accession>A0ABT1U218</accession>
<dbReference type="PANTHER" id="PTHR42709:SF11">
    <property type="entry name" value="DEDA FAMILY PROTEIN"/>
    <property type="match status" value="1"/>
</dbReference>
<sequence>MLKENLFKALAGILLLTAVMAALGYWFDEQMRFATNWVVERIGFAGLCLILFVTDTLVTPISPDILLVVIAHSDLAEHWLFYVSILSLVSVASGMLGWCIGRWLSHFNVVQNLFGQFNQEQRQFIQKYGFWAIVLGAATPLPYSVTCWTAGALQVKWTTVLTASILFRIPRIIVYYLFIASASNLFA</sequence>
<gene>
    <name evidence="3" type="ORF">NP596_03455</name>
</gene>
<feature type="domain" description="VTT" evidence="2">
    <location>
        <begin position="70"/>
        <end position="180"/>
    </location>
</feature>
<feature type="transmembrane region" description="Helical" evidence="1">
    <location>
        <begin position="165"/>
        <end position="186"/>
    </location>
</feature>
<keyword evidence="1" id="KW-1133">Transmembrane helix</keyword>
<protein>
    <submittedName>
        <fullName evidence="3">VTT domain-containing protein</fullName>
    </submittedName>
</protein>
<feature type="transmembrane region" description="Helical" evidence="1">
    <location>
        <begin position="38"/>
        <end position="59"/>
    </location>
</feature>
<proteinExistence type="predicted"/>
<dbReference type="Pfam" id="PF09335">
    <property type="entry name" value="VTT_dom"/>
    <property type="match status" value="1"/>
</dbReference>
<evidence type="ECO:0000313" key="3">
    <source>
        <dbReference type="EMBL" id="MCQ8127505.1"/>
    </source>
</evidence>
<feature type="transmembrane region" description="Helical" evidence="1">
    <location>
        <begin position="6"/>
        <end position="26"/>
    </location>
</feature>
<keyword evidence="4" id="KW-1185">Reference proteome</keyword>
<dbReference type="InterPro" id="IPR032816">
    <property type="entry name" value="VTT_dom"/>
</dbReference>
<dbReference type="InterPro" id="IPR051311">
    <property type="entry name" value="DedA_domain"/>
</dbReference>
<dbReference type="RefSeq" id="WP_256613833.1">
    <property type="nucleotide sequence ID" value="NZ_JANIBK010000010.1"/>
</dbReference>
<name>A0ABT1U218_9GAMM</name>
<reference evidence="3 4" key="1">
    <citation type="submission" date="2022-07" db="EMBL/GenBank/DDBJ databases">
        <title>Methylomonas rivi sp. nov., Methylomonas rosea sp. nov., Methylomonas aureus sp. nov. and Methylomonas subterranea sp. nov., four novel methanotrophs isolated from a freshwater creek and the deep terrestrial subsurface.</title>
        <authorList>
            <person name="Abin C."/>
            <person name="Sankaranarayanan K."/>
            <person name="Garner C."/>
            <person name="Sindelar R."/>
            <person name="Kotary K."/>
            <person name="Garner R."/>
            <person name="Barclay S."/>
            <person name="Lawson P."/>
            <person name="Krumholz L."/>
        </authorList>
    </citation>
    <scope>NUCLEOTIDE SEQUENCE [LARGE SCALE GENOMIC DNA]</scope>
    <source>
        <strain evidence="3 4">WSC-6</strain>
    </source>
</reference>
<comment type="caution">
    <text evidence="3">The sequence shown here is derived from an EMBL/GenBank/DDBJ whole genome shotgun (WGS) entry which is preliminary data.</text>
</comment>
<evidence type="ECO:0000313" key="4">
    <source>
        <dbReference type="Proteomes" id="UP001524586"/>
    </source>
</evidence>
<feature type="transmembrane region" description="Helical" evidence="1">
    <location>
        <begin position="79"/>
        <end position="100"/>
    </location>
</feature>
<feature type="transmembrane region" description="Helical" evidence="1">
    <location>
        <begin position="128"/>
        <end position="145"/>
    </location>
</feature>